<evidence type="ECO:0000256" key="4">
    <source>
        <dbReference type="ARBA" id="ARBA00022801"/>
    </source>
</evidence>
<evidence type="ECO:0000256" key="2">
    <source>
        <dbReference type="ARBA" id="ARBA00005988"/>
    </source>
</evidence>
<dbReference type="Pfam" id="PF00246">
    <property type="entry name" value="Peptidase_M14"/>
    <property type="match status" value="1"/>
</dbReference>
<evidence type="ECO:0000313" key="10">
    <source>
        <dbReference type="Proteomes" id="UP000886723"/>
    </source>
</evidence>
<evidence type="ECO:0000256" key="1">
    <source>
        <dbReference type="ARBA" id="ARBA00001947"/>
    </source>
</evidence>
<evidence type="ECO:0000256" key="7">
    <source>
        <dbReference type="PROSITE-ProRule" id="PRU01379"/>
    </source>
</evidence>
<sequence length="307" mass="34042">MSELLYSHEEMLHNLQILCRRYRPLAFARTTALTRDGRAIVLLTMGNPRAKKHLLIQASIHGREYVNSLLVMKQAKAFLEGYPFSRYRGIFYKELLNSVCFHILPMTNPDGAAICQQGPRAIRNAALRQKLCAACQGIPPRQRADFWKRWKANASGVDLNRNFSAGWQEYQGAPLPGPEKYKGPHPASEPETRAILAAAREVPVCCVISLHSSGNLIYWDYGSSGNLHQQETALARLLSAATGYPAVSVQKDSADTAGCSDYFVRVRGIPAVTIENGAGSAPLEREEFPALWAASRELLPALARFYL</sequence>
<dbReference type="GO" id="GO:0008270">
    <property type="term" value="F:zinc ion binding"/>
    <property type="evidence" value="ECO:0007669"/>
    <property type="project" value="InterPro"/>
</dbReference>
<protein>
    <recommendedName>
        <fullName evidence="8">Peptidase M14 domain-containing protein</fullName>
    </recommendedName>
</protein>
<dbReference type="EMBL" id="DVON01000278">
    <property type="protein sequence ID" value="HIV14042.1"/>
    <property type="molecule type" value="Genomic_DNA"/>
</dbReference>
<organism evidence="9 10">
    <name type="scientific">Candidatus Pullilachnospira stercoravium</name>
    <dbReference type="NCBI Taxonomy" id="2840913"/>
    <lineage>
        <taxon>Bacteria</taxon>
        <taxon>Bacillati</taxon>
        <taxon>Bacillota</taxon>
        <taxon>Clostridia</taxon>
        <taxon>Lachnospirales</taxon>
        <taxon>Lachnospiraceae</taxon>
        <taxon>Lachnospiraceae incertae sedis</taxon>
        <taxon>Candidatus Pullilachnospira</taxon>
    </lineage>
</organism>
<comment type="similarity">
    <text evidence="2 7">Belongs to the peptidase M14 family.</text>
</comment>
<keyword evidence="3" id="KW-0645">Protease</keyword>
<dbReference type="PANTHER" id="PTHR11705">
    <property type="entry name" value="PROTEASE FAMILY M14 CARBOXYPEPTIDASE A,B"/>
    <property type="match status" value="1"/>
</dbReference>
<gene>
    <name evidence="9" type="ORF">IAA63_13025</name>
</gene>
<comment type="caution">
    <text evidence="9">The sequence shown here is derived from an EMBL/GenBank/DDBJ whole genome shotgun (WGS) entry which is preliminary data.</text>
</comment>
<comment type="cofactor">
    <cofactor evidence="1">
        <name>Zn(2+)</name>
        <dbReference type="ChEBI" id="CHEBI:29105"/>
    </cofactor>
</comment>
<feature type="domain" description="Peptidase M14" evidence="8">
    <location>
        <begin position="4"/>
        <end position="306"/>
    </location>
</feature>
<name>A0A9D1NW71_9FIRM</name>
<keyword evidence="6" id="KW-0482">Metalloprotease</keyword>
<accession>A0A9D1NW71</accession>
<dbReference type="AlphaFoldDB" id="A0A9D1NW71"/>
<keyword evidence="4" id="KW-0378">Hydrolase</keyword>
<reference evidence="9" key="2">
    <citation type="journal article" date="2021" name="PeerJ">
        <title>Extensive microbial diversity within the chicken gut microbiome revealed by metagenomics and culture.</title>
        <authorList>
            <person name="Gilroy R."/>
            <person name="Ravi A."/>
            <person name="Getino M."/>
            <person name="Pursley I."/>
            <person name="Horton D.L."/>
            <person name="Alikhan N.F."/>
            <person name="Baker D."/>
            <person name="Gharbi K."/>
            <person name="Hall N."/>
            <person name="Watson M."/>
            <person name="Adriaenssens E.M."/>
            <person name="Foster-Nyarko E."/>
            <person name="Jarju S."/>
            <person name="Secka A."/>
            <person name="Antonio M."/>
            <person name="Oren A."/>
            <person name="Chaudhuri R.R."/>
            <person name="La Ragione R."/>
            <person name="Hildebrand F."/>
            <person name="Pallen M.J."/>
        </authorList>
    </citation>
    <scope>NUCLEOTIDE SEQUENCE</scope>
    <source>
        <strain evidence="9">ChiBcec2-4451</strain>
    </source>
</reference>
<feature type="active site" description="Proton donor/acceptor" evidence="7">
    <location>
        <position position="275"/>
    </location>
</feature>
<evidence type="ECO:0000259" key="8">
    <source>
        <dbReference type="PROSITE" id="PS52035"/>
    </source>
</evidence>
<dbReference type="SUPFAM" id="SSF53187">
    <property type="entry name" value="Zn-dependent exopeptidases"/>
    <property type="match status" value="1"/>
</dbReference>
<dbReference type="InterPro" id="IPR000834">
    <property type="entry name" value="Peptidase_M14"/>
</dbReference>
<dbReference type="GO" id="GO:0004181">
    <property type="term" value="F:metallocarboxypeptidase activity"/>
    <property type="evidence" value="ECO:0007669"/>
    <property type="project" value="InterPro"/>
</dbReference>
<dbReference type="GO" id="GO:0006508">
    <property type="term" value="P:proteolysis"/>
    <property type="evidence" value="ECO:0007669"/>
    <property type="project" value="UniProtKB-KW"/>
</dbReference>
<dbReference type="GO" id="GO:0005615">
    <property type="term" value="C:extracellular space"/>
    <property type="evidence" value="ECO:0007669"/>
    <property type="project" value="TreeGrafter"/>
</dbReference>
<evidence type="ECO:0000313" key="9">
    <source>
        <dbReference type="EMBL" id="HIV14042.1"/>
    </source>
</evidence>
<dbReference type="Proteomes" id="UP000886723">
    <property type="component" value="Unassembled WGS sequence"/>
</dbReference>
<evidence type="ECO:0000256" key="5">
    <source>
        <dbReference type="ARBA" id="ARBA00022833"/>
    </source>
</evidence>
<dbReference type="PROSITE" id="PS52035">
    <property type="entry name" value="PEPTIDASE_M14"/>
    <property type="match status" value="1"/>
</dbReference>
<dbReference type="Gene3D" id="3.40.630.10">
    <property type="entry name" value="Zn peptidases"/>
    <property type="match status" value="1"/>
</dbReference>
<dbReference type="PRINTS" id="PR00765">
    <property type="entry name" value="CRBOXYPTASEA"/>
</dbReference>
<dbReference type="PANTHER" id="PTHR11705:SF143">
    <property type="entry name" value="SLL0236 PROTEIN"/>
    <property type="match status" value="1"/>
</dbReference>
<dbReference type="SMART" id="SM00631">
    <property type="entry name" value="Zn_pept"/>
    <property type="match status" value="1"/>
</dbReference>
<proteinExistence type="inferred from homology"/>
<evidence type="ECO:0000256" key="3">
    <source>
        <dbReference type="ARBA" id="ARBA00022670"/>
    </source>
</evidence>
<keyword evidence="5" id="KW-0862">Zinc</keyword>
<evidence type="ECO:0000256" key="6">
    <source>
        <dbReference type="ARBA" id="ARBA00023049"/>
    </source>
</evidence>
<reference evidence="9" key="1">
    <citation type="submission" date="2020-10" db="EMBL/GenBank/DDBJ databases">
        <authorList>
            <person name="Gilroy R."/>
        </authorList>
    </citation>
    <scope>NUCLEOTIDE SEQUENCE</scope>
    <source>
        <strain evidence="9">ChiBcec2-4451</strain>
    </source>
</reference>